<dbReference type="Proteomes" id="UP000030746">
    <property type="component" value="Unassembled WGS sequence"/>
</dbReference>
<evidence type="ECO:0000256" key="1">
    <source>
        <dbReference type="SAM" id="MobiDB-lite"/>
    </source>
</evidence>
<protein>
    <submittedName>
        <fullName evidence="3">Uncharacterized protein</fullName>
    </submittedName>
</protein>
<keyword evidence="2" id="KW-0812">Transmembrane</keyword>
<dbReference type="RefSeq" id="XP_009057353.1">
    <property type="nucleotide sequence ID" value="XM_009059105.1"/>
</dbReference>
<accession>V4AAE7</accession>
<feature type="compositionally biased region" description="Basic and acidic residues" evidence="1">
    <location>
        <begin position="71"/>
        <end position="81"/>
    </location>
</feature>
<dbReference type="KEGG" id="lgi:LOTGIDRAFT_163054"/>
<evidence type="ECO:0000313" key="4">
    <source>
        <dbReference type="Proteomes" id="UP000030746"/>
    </source>
</evidence>
<keyword evidence="2" id="KW-0472">Membrane</keyword>
<sequence>MVSKGTILKYVGIGIILIIVLLMGPTFKHYMNLSVIKANLIPIPKELYQDNGTATVRNKFKLVPKYPKINEPKTSVEDQKNQKINGPKTSVEDQRNLKLNGPTTTLEDHGNPKMKERTTSVEDQGKEITTNIKYLVYLCDKNRRCGGWGDRQRGIVTAFIWSCLLNRAYKIVMTSSCDLTQFYQPNKINWILDQNEIKNKTSKVIDVMNLHAISVDEEFKPYEHIDILYVKTNNPKFFYYLNQNINLMPDYLKGINGLDFRMEFFKTVWSRLMKPTERLKNRLLNATKPMFIGGRRANLVTAHVRIGRSKYMPYERVVLSLDSTNIILNFLDKYKHSKIYVATDHADVRKAAIAKLGNRYIGSYAPFLNPDNTARGTKLACWAFEMTLVDQLAMIDADVLVTSPSGLSTYAAYLNPNTEEIYRFNGTTVIPYHPL</sequence>
<organism evidence="3 4">
    <name type="scientific">Lottia gigantea</name>
    <name type="common">Giant owl limpet</name>
    <dbReference type="NCBI Taxonomy" id="225164"/>
    <lineage>
        <taxon>Eukaryota</taxon>
        <taxon>Metazoa</taxon>
        <taxon>Spiralia</taxon>
        <taxon>Lophotrochozoa</taxon>
        <taxon>Mollusca</taxon>
        <taxon>Gastropoda</taxon>
        <taxon>Patellogastropoda</taxon>
        <taxon>Lottioidea</taxon>
        <taxon>Lottiidae</taxon>
        <taxon>Lottia</taxon>
    </lineage>
</organism>
<feature type="region of interest" description="Disordered" evidence="1">
    <location>
        <begin position="71"/>
        <end position="121"/>
    </location>
</feature>
<dbReference type="Gene3D" id="3.40.50.11350">
    <property type="match status" value="1"/>
</dbReference>
<keyword evidence="2" id="KW-1133">Transmembrane helix</keyword>
<dbReference type="EMBL" id="KB202163">
    <property type="protein sequence ID" value="ESO92050.1"/>
    <property type="molecule type" value="Genomic_DNA"/>
</dbReference>
<gene>
    <name evidence="3" type="ORF">LOTGIDRAFT_163054</name>
</gene>
<evidence type="ECO:0000256" key="2">
    <source>
        <dbReference type="SAM" id="Phobius"/>
    </source>
</evidence>
<keyword evidence="4" id="KW-1185">Reference proteome</keyword>
<dbReference type="CTD" id="20239239"/>
<dbReference type="OrthoDB" id="9979734at2759"/>
<reference evidence="3 4" key="1">
    <citation type="journal article" date="2013" name="Nature">
        <title>Insights into bilaterian evolution from three spiralian genomes.</title>
        <authorList>
            <person name="Simakov O."/>
            <person name="Marletaz F."/>
            <person name="Cho S.J."/>
            <person name="Edsinger-Gonzales E."/>
            <person name="Havlak P."/>
            <person name="Hellsten U."/>
            <person name="Kuo D.H."/>
            <person name="Larsson T."/>
            <person name="Lv J."/>
            <person name="Arendt D."/>
            <person name="Savage R."/>
            <person name="Osoegawa K."/>
            <person name="de Jong P."/>
            <person name="Grimwood J."/>
            <person name="Chapman J.A."/>
            <person name="Shapiro H."/>
            <person name="Aerts A."/>
            <person name="Otillar R.P."/>
            <person name="Terry A.Y."/>
            <person name="Boore J.L."/>
            <person name="Grigoriev I.V."/>
            <person name="Lindberg D.R."/>
            <person name="Seaver E.C."/>
            <person name="Weisblat D.A."/>
            <person name="Putnam N.H."/>
            <person name="Rokhsar D.S."/>
        </authorList>
    </citation>
    <scope>NUCLEOTIDE SEQUENCE [LARGE SCALE GENOMIC DNA]</scope>
</reference>
<dbReference type="AlphaFoldDB" id="V4AAE7"/>
<evidence type="ECO:0000313" key="3">
    <source>
        <dbReference type="EMBL" id="ESO92050.1"/>
    </source>
</evidence>
<proteinExistence type="predicted"/>
<dbReference type="GeneID" id="20239239"/>
<feature type="transmembrane region" description="Helical" evidence="2">
    <location>
        <begin position="7"/>
        <end position="27"/>
    </location>
</feature>
<dbReference type="OMA" id="RFNANTI"/>
<feature type="compositionally biased region" description="Basic and acidic residues" evidence="1">
    <location>
        <begin position="106"/>
        <end position="121"/>
    </location>
</feature>
<dbReference type="HOGENOM" id="CLU_657715_0_0_1"/>
<name>V4AAE7_LOTGI</name>